<dbReference type="EMBL" id="CAADIP010000072">
    <property type="protein sequence ID" value="VFR98774.1"/>
    <property type="molecule type" value="Genomic_DNA"/>
</dbReference>
<gene>
    <name evidence="2" type="ORF">BRI6_4808</name>
    <name evidence="3" type="ORF">BRI9_3080</name>
    <name evidence="4" type="ORF">IVO3_4807</name>
</gene>
<dbReference type="PROSITE" id="PS50878">
    <property type="entry name" value="RT_POL"/>
    <property type="match status" value="1"/>
</dbReference>
<dbReference type="CDD" id="cd01651">
    <property type="entry name" value="RT_G2_intron"/>
    <property type="match status" value="1"/>
</dbReference>
<dbReference type="NCBIfam" id="TIGR04416">
    <property type="entry name" value="group_II_RT_mat"/>
    <property type="match status" value="1"/>
</dbReference>
<dbReference type="InterPro" id="IPR043502">
    <property type="entry name" value="DNA/RNA_pol_sf"/>
</dbReference>
<dbReference type="Pfam" id="PF13655">
    <property type="entry name" value="RVT_N"/>
    <property type="match status" value="1"/>
</dbReference>
<name>A0A484RWN2_9ZZZZ</name>
<dbReference type="Pfam" id="PF08388">
    <property type="entry name" value="GIIM"/>
    <property type="match status" value="1"/>
</dbReference>
<accession>A0A484RWN2</accession>
<evidence type="ECO:0000259" key="1">
    <source>
        <dbReference type="PROSITE" id="PS50878"/>
    </source>
</evidence>
<evidence type="ECO:0000313" key="2">
    <source>
        <dbReference type="EMBL" id="VFR54041.1"/>
    </source>
</evidence>
<dbReference type="AlphaFoldDB" id="A0A484RWN2"/>
<dbReference type="InterPro" id="IPR013597">
    <property type="entry name" value="Mat_intron_G2"/>
</dbReference>
<dbReference type="InterPro" id="IPR000477">
    <property type="entry name" value="RT_dom"/>
</dbReference>
<dbReference type="EMBL" id="CAADII010000018">
    <property type="protein sequence ID" value="VFR54041.1"/>
    <property type="molecule type" value="Genomic_DNA"/>
</dbReference>
<keyword evidence="2" id="KW-0808">Transferase</keyword>
<dbReference type="EC" id="2.7.7.49" evidence="2"/>
<feature type="domain" description="Reverse transcriptase" evidence="1">
    <location>
        <begin position="96"/>
        <end position="333"/>
    </location>
</feature>
<dbReference type="InterPro" id="IPR051083">
    <property type="entry name" value="GrpII_Intron_Splice-Mob/Def"/>
</dbReference>
<dbReference type="InterPro" id="IPR030931">
    <property type="entry name" value="Group_II_RT_mat"/>
</dbReference>
<protein>
    <submittedName>
        <fullName evidence="2">Retron-type RNA-directed DNA polymerase</fullName>
        <ecNumber evidence="2">2.7.7.49</ecNumber>
    </submittedName>
</protein>
<dbReference type="InterPro" id="IPR025960">
    <property type="entry name" value="RVT_N"/>
</dbReference>
<organism evidence="2">
    <name type="scientific">plant metagenome</name>
    <dbReference type="NCBI Taxonomy" id="1297885"/>
    <lineage>
        <taxon>unclassified sequences</taxon>
        <taxon>metagenomes</taxon>
        <taxon>organismal metagenomes</taxon>
    </lineage>
</organism>
<dbReference type="PANTHER" id="PTHR34047">
    <property type="entry name" value="NUCLEAR INTRON MATURASE 1, MITOCHONDRIAL-RELATED"/>
    <property type="match status" value="1"/>
</dbReference>
<dbReference type="SUPFAM" id="SSF56672">
    <property type="entry name" value="DNA/RNA polymerases"/>
    <property type="match status" value="1"/>
</dbReference>
<keyword evidence="2" id="KW-0695">RNA-directed DNA polymerase</keyword>
<sequence length="417" mass="46929">MTTQEIACAGAPSRESVAWHSIDWAKHHREVRRLQARIVKAAQEGKHGKVKALQWILTHSFSGKALAVRRVTENQGKKTPGVDGITWSTPESKSQAMLSIKRRGYRPQPLKRVYIPKANGKMRPLGIPTMKDRAMQALYLLALEPVAETTADRCSFGFRPARSTADAIEMCFVSLSRRHSPQWILEGDIKGCFDNISHDWLLGHIPTDRTILKKWLKAGYMEDRQLFPTEAGTPQGGIISPTLANLVLDGLQAELRARIGRTRYVGGKQVKLGVNYVRYADDFIVTGRSKELLEQEVMPLVEEFMQERGLTLSPEKTKITHVDEGFDFLGQNIRKYNGKLLIKPSNANVATFLGKVRSKIKMSKAVEQRKLIEMLNPMIRGWANFHQRCLQRDVCPCRSRDLDGVMALGSTQASAEK</sequence>
<reference evidence="2" key="1">
    <citation type="submission" date="2019-03" db="EMBL/GenBank/DDBJ databases">
        <authorList>
            <person name="Danneels B."/>
        </authorList>
    </citation>
    <scope>NUCLEOTIDE SEQUENCE</scope>
</reference>
<dbReference type="Pfam" id="PF00078">
    <property type="entry name" value="RVT_1"/>
    <property type="match status" value="1"/>
</dbReference>
<evidence type="ECO:0000313" key="4">
    <source>
        <dbReference type="EMBL" id="VFR98774.1"/>
    </source>
</evidence>
<dbReference type="GO" id="GO:0003964">
    <property type="term" value="F:RNA-directed DNA polymerase activity"/>
    <property type="evidence" value="ECO:0007669"/>
    <property type="project" value="UniProtKB-KW"/>
</dbReference>
<dbReference type="PANTHER" id="PTHR34047:SF10">
    <property type="entry name" value="GROUP II INTRON-ASSOCIATED OPEN READING FRAME"/>
    <property type="match status" value="1"/>
</dbReference>
<evidence type="ECO:0000313" key="3">
    <source>
        <dbReference type="EMBL" id="VFR73179.1"/>
    </source>
</evidence>
<dbReference type="EMBL" id="CAADIK010000031">
    <property type="protein sequence ID" value="VFR73179.1"/>
    <property type="molecule type" value="Genomic_DNA"/>
</dbReference>
<proteinExistence type="predicted"/>
<keyword evidence="2" id="KW-0548">Nucleotidyltransferase</keyword>